<name>A0ACB7S912_HYAAI</name>
<reference evidence="1" key="1">
    <citation type="submission" date="2020-05" db="EMBL/GenBank/DDBJ databases">
        <title>Large-scale comparative analyses of tick genomes elucidate their genetic diversity and vector capacities.</title>
        <authorList>
            <person name="Jia N."/>
            <person name="Wang J."/>
            <person name="Shi W."/>
            <person name="Du L."/>
            <person name="Sun Y."/>
            <person name="Zhan W."/>
            <person name="Jiang J."/>
            <person name="Wang Q."/>
            <person name="Zhang B."/>
            <person name="Ji P."/>
            <person name="Sakyi L.B."/>
            <person name="Cui X."/>
            <person name="Yuan T."/>
            <person name="Jiang B."/>
            <person name="Yang W."/>
            <person name="Lam T.T.-Y."/>
            <person name="Chang Q."/>
            <person name="Ding S."/>
            <person name="Wang X."/>
            <person name="Zhu J."/>
            <person name="Ruan X."/>
            <person name="Zhao L."/>
            <person name="Wei J."/>
            <person name="Que T."/>
            <person name="Du C."/>
            <person name="Cheng J."/>
            <person name="Dai P."/>
            <person name="Han X."/>
            <person name="Huang E."/>
            <person name="Gao Y."/>
            <person name="Liu J."/>
            <person name="Shao H."/>
            <person name="Ye R."/>
            <person name="Li L."/>
            <person name="Wei W."/>
            <person name="Wang X."/>
            <person name="Wang C."/>
            <person name="Yang T."/>
            <person name="Huo Q."/>
            <person name="Li W."/>
            <person name="Guo W."/>
            <person name="Chen H."/>
            <person name="Zhou L."/>
            <person name="Ni X."/>
            <person name="Tian J."/>
            <person name="Zhou Y."/>
            <person name="Sheng Y."/>
            <person name="Liu T."/>
            <person name="Pan Y."/>
            <person name="Xia L."/>
            <person name="Li J."/>
            <person name="Zhao F."/>
            <person name="Cao W."/>
        </authorList>
    </citation>
    <scope>NUCLEOTIDE SEQUENCE</scope>
    <source>
        <tissue evidence="1">Larvae</tissue>
    </source>
</reference>
<keyword evidence="2" id="KW-1185">Reference proteome</keyword>
<dbReference type="EMBL" id="CM023485">
    <property type="protein sequence ID" value="KAH6931210.1"/>
    <property type="molecule type" value="Genomic_DNA"/>
</dbReference>
<organism evidence="1 2">
    <name type="scientific">Hyalomma asiaticum</name>
    <name type="common">Tick</name>
    <dbReference type="NCBI Taxonomy" id="266040"/>
    <lineage>
        <taxon>Eukaryota</taxon>
        <taxon>Metazoa</taxon>
        <taxon>Ecdysozoa</taxon>
        <taxon>Arthropoda</taxon>
        <taxon>Chelicerata</taxon>
        <taxon>Arachnida</taxon>
        <taxon>Acari</taxon>
        <taxon>Parasitiformes</taxon>
        <taxon>Ixodida</taxon>
        <taxon>Ixodoidea</taxon>
        <taxon>Ixodidae</taxon>
        <taxon>Hyalomminae</taxon>
        <taxon>Hyalomma</taxon>
    </lineage>
</organism>
<dbReference type="Proteomes" id="UP000821845">
    <property type="component" value="Chromosome 5"/>
</dbReference>
<gene>
    <name evidence="1" type="ORF">HPB50_022944</name>
</gene>
<comment type="caution">
    <text evidence="1">The sequence shown here is derived from an EMBL/GenBank/DDBJ whole genome shotgun (WGS) entry which is preliminary data.</text>
</comment>
<evidence type="ECO:0000313" key="1">
    <source>
        <dbReference type="EMBL" id="KAH6931210.1"/>
    </source>
</evidence>
<accession>A0ACB7S912</accession>
<protein>
    <submittedName>
        <fullName evidence="1">Uncharacterized protein</fullName>
    </submittedName>
</protein>
<sequence length="120" mass="13061">METTIGQLKPGMKNLTMTFIVLDIGRPIKTKDGHEVRTCRVADRSGSINISVWDEAGASAGASNSYGSLNEFPRRAALALENCGTISEFQALCNIIEREATLEKQLAALVIPLLRVQMLL</sequence>
<proteinExistence type="predicted"/>
<evidence type="ECO:0000313" key="2">
    <source>
        <dbReference type="Proteomes" id="UP000821845"/>
    </source>
</evidence>